<evidence type="ECO:0000256" key="3">
    <source>
        <dbReference type="ARBA" id="ARBA00004589"/>
    </source>
</evidence>
<dbReference type="Gene3D" id="2.60.120.200">
    <property type="match status" value="1"/>
</dbReference>
<comment type="catalytic activity">
    <reaction evidence="1">
        <text>Random endo-hydrolysis of N-acetyl-beta-D-glucosaminide (1-&gt;4)-beta-linkages in chitin and chitodextrins.</text>
        <dbReference type="EC" id="3.2.1.14"/>
    </reaction>
</comment>
<dbReference type="PANTHER" id="PTHR10963">
    <property type="entry name" value="GLYCOSYL HYDROLASE-RELATED"/>
    <property type="match status" value="1"/>
</dbReference>
<evidence type="ECO:0000256" key="16">
    <source>
        <dbReference type="PIRNR" id="PIRNR037299"/>
    </source>
</evidence>
<dbReference type="InterPro" id="IPR017168">
    <property type="entry name" value="CHR-like"/>
</dbReference>
<dbReference type="CDD" id="cd02183">
    <property type="entry name" value="GH16_fungal_CRH1_transglycosylase"/>
    <property type="match status" value="1"/>
</dbReference>
<dbReference type="GO" id="GO:0008843">
    <property type="term" value="F:endochitinase activity"/>
    <property type="evidence" value="ECO:0007669"/>
    <property type="project" value="UniProtKB-EC"/>
</dbReference>
<dbReference type="EMBL" id="JAUKUD010000005">
    <property type="protein sequence ID" value="KAK0743141.1"/>
    <property type="molecule type" value="Genomic_DNA"/>
</dbReference>
<accession>A0AA40EPL5</accession>
<dbReference type="InterPro" id="IPR013320">
    <property type="entry name" value="ConA-like_dom_sf"/>
</dbReference>
<evidence type="ECO:0000256" key="12">
    <source>
        <dbReference type="ARBA" id="ARBA00023288"/>
    </source>
</evidence>
<name>A0AA40EPL5_9PEZI</name>
<comment type="similarity">
    <text evidence="15">Belongs to the glycosyl hydrolase 16 family. CRH1 subfamily.</text>
</comment>
<keyword evidence="4" id="KW-0336">GPI-anchor</keyword>
<evidence type="ECO:0000256" key="8">
    <source>
        <dbReference type="ARBA" id="ARBA00022801"/>
    </source>
</evidence>
<keyword evidence="11" id="KW-0325">Glycoprotein</keyword>
<evidence type="ECO:0000256" key="9">
    <source>
        <dbReference type="ARBA" id="ARBA00023136"/>
    </source>
</evidence>
<keyword evidence="23" id="KW-1185">Reference proteome</keyword>
<feature type="active site" description="Nucleophile" evidence="17">
    <location>
        <position position="118"/>
    </location>
</feature>
<evidence type="ECO:0000256" key="17">
    <source>
        <dbReference type="PIRSR" id="PIRSR037299-1"/>
    </source>
</evidence>
<keyword evidence="7 20" id="KW-0732">Signal</keyword>
<dbReference type="PROSITE" id="PS51762">
    <property type="entry name" value="GH16_2"/>
    <property type="match status" value="1"/>
</dbReference>
<dbReference type="SUPFAM" id="SSF49899">
    <property type="entry name" value="Concanavalin A-like lectins/glucanases"/>
    <property type="match status" value="1"/>
</dbReference>
<keyword evidence="13" id="KW-0326">Glycosidase</keyword>
<evidence type="ECO:0000256" key="18">
    <source>
        <dbReference type="PIRSR" id="PIRSR037299-2"/>
    </source>
</evidence>
<feature type="chain" id="PRO_5041380200" description="Crh-like protein" evidence="20">
    <location>
        <begin position="18"/>
        <end position="362"/>
    </location>
</feature>
<proteinExistence type="inferred from homology"/>
<keyword evidence="14" id="KW-0961">Cell wall biogenesis/degradation</keyword>
<evidence type="ECO:0000256" key="19">
    <source>
        <dbReference type="SAM" id="MobiDB-lite"/>
    </source>
</evidence>
<feature type="compositionally biased region" description="Low complexity" evidence="19">
    <location>
        <begin position="274"/>
        <end position="318"/>
    </location>
</feature>
<dbReference type="GO" id="GO:0005975">
    <property type="term" value="P:carbohydrate metabolic process"/>
    <property type="evidence" value="ECO:0007669"/>
    <property type="project" value="InterPro"/>
</dbReference>
<feature type="disulfide bond" evidence="18">
    <location>
        <begin position="23"/>
        <end position="30"/>
    </location>
</feature>
<dbReference type="PIRSF" id="PIRSF037299">
    <property type="entry name" value="Glycosidase_CRH1_prd"/>
    <property type="match status" value="1"/>
</dbReference>
<evidence type="ECO:0000313" key="23">
    <source>
        <dbReference type="Proteomes" id="UP001172155"/>
    </source>
</evidence>
<evidence type="ECO:0000256" key="7">
    <source>
        <dbReference type="ARBA" id="ARBA00022729"/>
    </source>
</evidence>
<feature type="region of interest" description="Disordered" evidence="19">
    <location>
        <begin position="270"/>
        <end position="331"/>
    </location>
</feature>
<keyword evidence="10 18" id="KW-1015">Disulfide bond</keyword>
<organism evidence="22 23">
    <name type="scientific">Schizothecium vesticola</name>
    <dbReference type="NCBI Taxonomy" id="314040"/>
    <lineage>
        <taxon>Eukaryota</taxon>
        <taxon>Fungi</taxon>
        <taxon>Dikarya</taxon>
        <taxon>Ascomycota</taxon>
        <taxon>Pezizomycotina</taxon>
        <taxon>Sordariomycetes</taxon>
        <taxon>Sordariomycetidae</taxon>
        <taxon>Sordariales</taxon>
        <taxon>Schizotheciaceae</taxon>
        <taxon>Schizothecium</taxon>
    </lineage>
</organism>
<dbReference type="Pfam" id="PF00722">
    <property type="entry name" value="Glyco_hydro_16"/>
    <property type="match status" value="1"/>
</dbReference>
<comment type="subcellular location">
    <subcellularLocation>
        <location evidence="2">Cell envelope</location>
    </subcellularLocation>
    <subcellularLocation>
        <location evidence="3">Membrane</location>
        <topology evidence="3">Lipid-anchor</topology>
        <topology evidence="3">GPI-anchor</topology>
    </subcellularLocation>
</comment>
<feature type="active site" description="Proton donor" evidence="17">
    <location>
        <position position="122"/>
    </location>
</feature>
<evidence type="ECO:0000256" key="11">
    <source>
        <dbReference type="ARBA" id="ARBA00023180"/>
    </source>
</evidence>
<dbReference type="InterPro" id="IPR000757">
    <property type="entry name" value="Beta-glucanase-like"/>
</dbReference>
<evidence type="ECO:0000256" key="2">
    <source>
        <dbReference type="ARBA" id="ARBA00004196"/>
    </source>
</evidence>
<evidence type="ECO:0000256" key="1">
    <source>
        <dbReference type="ARBA" id="ARBA00000822"/>
    </source>
</evidence>
<keyword evidence="6" id="KW-0808">Transferase</keyword>
<evidence type="ECO:0000256" key="4">
    <source>
        <dbReference type="ARBA" id="ARBA00022622"/>
    </source>
</evidence>
<evidence type="ECO:0000256" key="15">
    <source>
        <dbReference type="ARBA" id="ARBA00038074"/>
    </source>
</evidence>
<dbReference type="AlphaFoldDB" id="A0AA40EPL5"/>
<evidence type="ECO:0000259" key="21">
    <source>
        <dbReference type="PROSITE" id="PS51762"/>
    </source>
</evidence>
<comment type="caution">
    <text evidence="22">The sequence shown here is derived from an EMBL/GenBank/DDBJ whole genome shotgun (WGS) entry which is preliminary data.</text>
</comment>
<keyword evidence="5" id="KW-0328">Glycosyltransferase</keyword>
<dbReference type="Proteomes" id="UP001172155">
    <property type="component" value="Unassembled WGS sequence"/>
</dbReference>
<feature type="compositionally biased region" description="Gly residues" evidence="19">
    <location>
        <begin position="319"/>
        <end position="331"/>
    </location>
</feature>
<evidence type="ECO:0000256" key="6">
    <source>
        <dbReference type="ARBA" id="ARBA00022679"/>
    </source>
</evidence>
<protein>
    <recommendedName>
        <fullName evidence="16">Crh-like protein</fullName>
        <ecNumber evidence="16">3.2.-.-</ecNumber>
    </recommendedName>
</protein>
<keyword evidence="12" id="KW-0449">Lipoprotein</keyword>
<evidence type="ECO:0000256" key="14">
    <source>
        <dbReference type="ARBA" id="ARBA00023316"/>
    </source>
</evidence>
<evidence type="ECO:0000256" key="10">
    <source>
        <dbReference type="ARBA" id="ARBA00023157"/>
    </source>
</evidence>
<dbReference type="GO" id="GO:0009277">
    <property type="term" value="C:fungal-type cell wall"/>
    <property type="evidence" value="ECO:0007669"/>
    <property type="project" value="TreeGrafter"/>
</dbReference>
<dbReference type="GO" id="GO:0098552">
    <property type="term" value="C:side of membrane"/>
    <property type="evidence" value="ECO:0007669"/>
    <property type="project" value="UniProtKB-KW"/>
</dbReference>
<evidence type="ECO:0000256" key="13">
    <source>
        <dbReference type="ARBA" id="ARBA00023295"/>
    </source>
</evidence>
<sequence length="362" mass="37695">MLSKIAAVALAATLVSAQTHTLCDPTKKDCPNPPALGAKGVNHDFRTGKSDFIHDLAGTYTSYDKDQGALYEIKEEGNAPTTQSGPYIFFGQLDVEVRVAPGAGIVTSVVLQSDDLDEIDWEWVGSDHKQVQTNYFSKGCVTSYDRGGYAAVSDAQERFHIYTIKWTPTQLDWIIDGVVVRTLKNEGLSGCAGYPQSPMQVKLGSWIAGNPKASPGTIEWAGGLADMKKGPFVAAYRSINVTDFMGGQGAKDATEYVYTDRSGTWQSIKVVNDGKTQSGGNSSGNSTTTKPTGAKTTLTTLVPTNPPTADTTDAPSSGATGGAGAGSGTTTGAGSVPTGAAGKVSLNLLAMGAAAFLGYLVL</sequence>
<dbReference type="GO" id="GO:0031505">
    <property type="term" value="P:fungal-type cell wall organization"/>
    <property type="evidence" value="ECO:0007669"/>
    <property type="project" value="TreeGrafter"/>
</dbReference>
<reference evidence="22" key="1">
    <citation type="submission" date="2023-06" db="EMBL/GenBank/DDBJ databases">
        <title>Genome-scale phylogeny and comparative genomics of the fungal order Sordariales.</title>
        <authorList>
            <consortium name="Lawrence Berkeley National Laboratory"/>
            <person name="Hensen N."/>
            <person name="Bonometti L."/>
            <person name="Westerberg I."/>
            <person name="Brannstrom I.O."/>
            <person name="Guillou S."/>
            <person name="Cros-Aarteil S."/>
            <person name="Calhoun S."/>
            <person name="Haridas S."/>
            <person name="Kuo A."/>
            <person name="Mondo S."/>
            <person name="Pangilinan J."/>
            <person name="Riley R."/>
            <person name="LaButti K."/>
            <person name="Andreopoulos B."/>
            <person name="Lipzen A."/>
            <person name="Chen C."/>
            <person name="Yanf M."/>
            <person name="Daum C."/>
            <person name="Ng V."/>
            <person name="Clum A."/>
            <person name="Steindorff A."/>
            <person name="Ohm R."/>
            <person name="Martin F."/>
            <person name="Silar P."/>
            <person name="Natvig D."/>
            <person name="Lalanne C."/>
            <person name="Gautier V."/>
            <person name="Ament-velasquez S.L."/>
            <person name="Kruys A."/>
            <person name="Hutchinson M.I."/>
            <person name="Powell A.J."/>
            <person name="Barry K."/>
            <person name="Miller A.N."/>
            <person name="Grigoriev I.V."/>
            <person name="Debuchy R."/>
            <person name="Gladieux P."/>
            <person name="Thoren M.H."/>
            <person name="Johannesson H."/>
        </authorList>
    </citation>
    <scope>NUCLEOTIDE SEQUENCE</scope>
    <source>
        <strain evidence="22">SMH3187-1</strain>
    </source>
</reference>
<evidence type="ECO:0000256" key="5">
    <source>
        <dbReference type="ARBA" id="ARBA00022676"/>
    </source>
</evidence>
<evidence type="ECO:0000256" key="20">
    <source>
        <dbReference type="SAM" id="SignalP"/>
    </source>
</evidence>
<feature type="domain" description="GH16" evidence="21">
    <location>
        <begin position="25"/>
        <end position="236"/>
    </location>
</feature>
<gene>
    <name evidence="22" type="ORF">B0T18DRAFT_439160</name>
</gene>
<evidence type="ECO:0000313" key="22">
    <source>
        <dbReference type="EMBL" id="KAK0743141.1"/>
    </source>
</evidence>
<dbReference type="InterPro" id="IPR050546">
    <property type="entry name" value="Glycosyl_Hydrlase_16"/>
</dbReference>
<dbReference type="EC" id="3.2.-.-" evidence="16"/>
<keyword evidence="8 16" id="KW-0378">Hydrolase</keyword>
<dbReference type="PANTHER" id="PTHR10963:SF68">
    <property type="entry name" value="GLYCOSIDASE CRH1-RELATED"/>
    <property type="match status" value="1"/>
</dbReference>
<dbReference type="GO" id="GO:0016757">
    <property type="term" value="F:glycosyltransferase activity"/>
    <property type="evidence" value="ECO:0007669"/>
    <property type="project" value="UniProtKB-KW"/>
</dbReference>
<keyword evidence="9 16" id="KW-0472">Membrane</keyword>
<feature type="signal peptide" evidence="20">
    <location>
        <begin position="1"/>
        <end position="17"/>
    </location>
</feature>